<accession>A0A6M3MHF9</accession>
<organism evidence="1">
    <name type="scientific">viral metagenome</name>
    <dbReference type="NCBI Taxonomy" id="1070528"/>
    <lineage>
        <taxon>unclassified sequences</taxon>
        <taxon>metagenomes</taxon>
        <taxon>organismal metagenomes</taxon>
    </lineage>
</organism>
<dbReference type="EMBL" id="MT143876">
    <property type="protein sequence ID" value="QJB04232.1"/>
    <property type="molecule type" value="Genomic_DNA"/>
</dbReference>
<sequence length="132" mass="15875">MEIQEQHDLLVLIQDKLTKYFQLDEEQCEQFYLTQDEEKTGWILYAYKVIFSFKNEDDILMVSFDKSLEPDISANIIFSLVRGEIDLQVMECCYESKMDGELYWGEEAERLYRREILLEEKYCGDCKQENLH</sequence>
<dbReference type="AlphaFoldDB" id="A0A6M3MHF9"/>
<evidence type="ECO:0000313" key="1">
    <source>
        <dbReference type="EMBL" id="QJB04232.1"/>
    </source>
</evidence>
<gene>
    <name evidence="1" type="ORF">MM171B00424_0017</name>
</gene>
<reference evidence="1" key="1">
    <citation type="submission" date="2020-03" db="EMBL/GenBank/DDBJ databases">
        <title>The deep terrestrial virosphere.</title>
        <authorList>
            <person name="Holmfeldt K."/>
            <person name="Nilsson E."/>
            <person name="Simone D."/>
            <person name="Lopez-Fernandez M."/>
            <person name="Wu X."/>
            <person name="de Brujin I."/>
            <person name="Lundin D."/>
            <person name="Andersson A."/>
            <person name="Bertilsson S."/>
            <person name="Dopson M."/>
        </authorList>
    </citation>
    <scope>NUCLEOTIDE SEQUENCE</scope>
    <source>
        <strain evidence="1">MM171B00424</strain>
    </source>
</reference>
<protein>
    <submittedName>
        <fullName evidence="1">Uncharacterized protein</fullName>
    </submittedName>
</protein>
<proteinExistence type="predicted"/>
<name>A0A6M3MHF9_9ZZZZ</name>